<organism evidence="2 3">
    <name type="scientific">Janthinobacterium aestuarii</name>
    <dbReference type="NCBI Taxonomy" id="2985511"/>
    <lineage>
        <taxon>Bacteria</taxon>
        <taxon>Pseudomonadati</taxon>
        <taxon>Pseudomonadota</taxon>
        <taxon>Betaproteobacteria</taxon>
        <taxon>Burkholderiales</taxon>
        <taxon>Oxalobacteraceae</taxon>
        <taxon>Janthinobacterium</taxon>
    </lineage>
</organism>
<feature type="signal peptide" evidence="1">
    <location>
        <begin position="1"/>
        <end position="20"/>
    </location>
</feature>
<dbReference type="RefSeq" id="WP_338679972.1">
    <property type="nucleotide sequence ID" value="NZ_CP142523.1"/>
</dbReference>
<protein>
    <submittedName>
        <fullName evidence="2">Trypsin-like peptidase domain-containing protein</fullName>
    </submittedName>
</protein>
<sequence>MKKALVIVCLMTLASCAARSHGPSLPDNASLVFPSDLMSEKSPFVEIEVVTDGATSSGGGVWLGDGQVLTAAHIFLGVKSPADPIFVTVHGQKVKADVVFHGQPPHNDLLLLKIDQTSFPASLTKVVPPKICADVEPVGAQLYIPSRDSVYQTYASPAGTVMYKGKTWSNSTTALLSHGISGSPVYQGKSGCLAGIVSRMDIQASGTGSPQKQQACMKATLQGEDAHLGVTCTVDAKTIFMTADDIQEFLKEARTYLQSRSAG</sequence>
<dbReference type="SUPFAM" id="SSF50494">
    <property type="entry name" value="Trypsin-like serine proteases"/>
    <property type="match status" value="1"/>
</dbReference>
<accession>A0ABZ2GKX8</accession>
<keyword evidence="1" id="KW-0732">Signal</keyword>
<dbReference type="Gene3D" id="2.40.10.120">
    <property type="match status" value="1"/>
</dbReference>
<feature type="chain" id="PRO_5046645828" evidence="1">
    <location>
        <begin position="21"/>
        <end position="263"/>
    </location>
</feature>
<evidence type="ECO:0000256" key="1">
    <source>
        <dbReference type="SAM" id="SignalP"/>
    </source>
</evidence>
<keyword evidence="3" id="KW-1185">Reference proteome</keyword>
<reference evidence="2 3" key="1">
    <citation type="submission" date="2024-01" db="EMBL/GenBank/DDBJ databases">
        <title>Draft genome sequences of nine bacterial species from freshwater ponds near Washington, DC.</title>
        <authorList>
            <person name="Pavloudi C."/>
            <person name="Oliver L."/>
            <person name="Slattery K."/>
            <person name="Lissner G."/>
            <person name="Saw J.H."/>
        </authorList>
    </citation>
    <scope>NUCLEOTIDE SEQUENCE [LARGE SCALE GENOMIC DNA]</scope>
    <source>
        <strain evidence="3">TB1-E2</strain>
    </source>
</reference>
<evidence type="ECO:0000313" key="3">
    <source>
        <dbReference type="Proteomes" id="UP001373909"/>
    </source>
</evidence>
<evidence type="ECO:0000313" key="2">
    <source>
        <dbReference type="EMBL" id="WWO46373.1"/>
    </source>
</evidence>
<dbReference type="Pfam" id="PF13365">
    <property type="entry name" value="Trypsin_2"/>
    <property type="match status" value="1"/>
</dbReference>
<proteinExistence type="predicted"/>
<name>A0ABZ2GKX8_9BURK</name>
<dbReference type="InterPro" id="IPR009003">
    <property type="entry name" value="Peptidase_S1_PA"/>
</dbReference>
<gene>
    <name evidence="2" type="ORF">OPV09_27410</name>
</gene>
<dbReference type="EMBL" id="CP142523">
    <property type="protein sequence ID" value="WWO46373.1"/>
    <property type="molecule type" value="Genomic_DNA"/>
</dbReference>
<dbReference type="PROSITE" id="PS51257">
    <property type="entry name" value="PROKAR_LIPOPROTEIN"/>
    <property type="match status" value="1"/>
</dbReference>
<dbReference type="Proteomes" id="UP001373909">
    <property type="component" value="Chromosome"/>
</dbReference>